<organism evidence="1 2">
    <name type="scientific">Dreissena polymorpha</name>
    <name type="common">Zebra mussel</name>
    <name type="synonym">Mytilus polymorpha</name>
    <dbReference type="NCBI Taxonomy" id="45954"/>
    <lineage>
        <taxon>Eukaryota</taxon>
        <taxon>Metazoa</taxon>
        <taxon>Spiralia</taxon>
        <taxon>Lophotrochozoa</taxon>
        <taxon>Mollusca</taxon>
        <taxon>Bivalvia</taxon>
        <taxon>Autobranchia</taxon>
        <taxon>Heteroconchia</taxon>
        <taxon>Euheterodonta</taxon>
        <taxon>Imparidentia</taxon>
        <taxon>Neoheterodontei</taxon>
        <taxon>Myida</taxon>
        <taxon>Dreissenoidea</taxon>
        <taxon>Dreissenidae</taxon>
        <taxon>Dreissena</taxon>
    </lineage>
</organism>
<reference evidence="1" key="2">
    <citation type="submission" date="2020-11" db="EMBL/GenBank/DDBJ databases">
        <authorList>
            <person name="McCartney M.A."/>
            <person name="Auch B."/>
            <person name="Kono T."/>
            <person name="Mallez S."/>
            <person name="Becker A."/>
            <person name="Gohl D.M."/>
            <person name="Silverstein K.A.T."/>
            <person name="Koren S."/>
            <person name="Bechman K.B."/>
            <person name="Herman A."/>
            <person name="Abrahante J.E."/>
            <person name="Garbe J."/>
        </authorList>
    </citation>
    <scope>NUCLEOTIDE SEQUENCE</scope>
    <source>
        <strain evidence="1">Duluth1</strain>
        <tissue evidence="1">Whole animal</tissue>
    </source>
</reference>
<evidence type="ECO:0000313" key="2">
    <source>
        <dbReference type="Proteomes" id="UP000828390"/>
    </source>
</evidence>
<dbReference type="AlphaFoldDB" id="A0A9D4MA38"/>
<evidence type="ECO:0000313" key="1">
    <source>
        <dbReference type="EMBL" id="KAH3872718.1"/>
    </source>
</evidence>
<reference evidence="1" key="1">
    <citation type="journal article" date="2019" name="bioRxiv">
        <title>The Genome of the Zebra Mussel, Dreissena polymorpha: A Resource for Invasive Species Research.</title>
        <authorList>
            <person name="McCartney M.A."/>
            <person name="Auch B."/>
            <person name="Kono T."/>
            <person name="Mallez S."/>
            <person name="Zhang Y."/>
            <person name="Obille A."/>
            <person name="Becker A."/>
            <person name="Abrahante J.E."/>
            <person name="Garbe J."/>
            <person name="Badalamenti J.P."/>
            <person name="Herman A."/>
            <person name="Mangelson H."/>
            <person name="Liachko I."/>
            <person name="Sullivan S."/>
            <person name="Sone E.D."/>
            <person name="Koren S."/>
            <person name="Silverstein K.A.T."/>
            <person name="Beckman K.B."/>
            <person name="Gohl D.M."/>
        </authorList>
    </citation>
    <scope>NUCLEOTIDE SEQUENCE</scope>
    <source>
        <strain evidence="1">Duluth1</strain>
        <tissue evidence="1">Whole animal</tissue>
    </source>
</reference>
<proteinExistence type="predicted"/>
<name>A0A9D4MA38_DREPO</name>
<sequence>MYGIQPKCDTPQDMLRIAQAFGVKSEEPEHVPKANEVKVGYKYPKLSTFFGDQGKGKVTWHTFKYEVKATVNSKVFKIRNFIGCSA</sequence>
<keyword evidence="2" id="KW-1185">Reference proteome</keyword>
<accession>A0A9D4MA38</accession>
<dbReference type="Proteomes" id="UP000828390">
    <property type="component" value="Unassembled WGS sequence"/>
</dbReference>
<dbReference type="EMBL" id="JAIWYP010000002">
    <property type="protein sequence ID" value="KAH3872718.1"/>
    <property type="molecule type" value="Genomic_DNA"/>
</dbReference>
<gene>
    <name evidence="1" type="ORF">DPMN_035939</name>
</gene>
<comment type="caution">
    <text evidence="1">The sequence shown here is derived from an EMBL/GenBank/DDBJ whole genome shotgun (WGS) entry which is preliminary data.</text>
</comment>
<protein>
    <submittedName>
        <fullName evidence="1">Uncharacterized protein</fullName>
    </submittedName>
</protein>